<evidence type="ECO:0000256" key="1">
    <source>
        <dbReference type="SAM" id="MobiDB-lite"/>
    </source>
</evidence>
<proteinExistence type="predicted"/>
<dbReference type="SMART" id="SM00260">
    <property type="entry name" value="CheW"/>
    <property type="match status" value="1"/>
</dbReference>
<dbReference type="Gene3D" id="2.30.30.40">
    <property type="entry name" value="SH3 Domains"/>
    <property type="match status" value="1"/>
</dbReference>
<gene>
    <name evidence="3" type="ORF">GF339_04300</name>
</gene>
<evidence type="ECO:0000313" key="4">
    <source>
        <dbReference type="Proteomes" id="UP000649604"/>
    </source>
</evidence>
<dbReference type="Pfam" id="PF01584">
    <property type="entry name" value="CheW"/>
    <property type="match status" value="1"/>
</dbReference>
<dbReference type="GO" id="GO:0007165">
    <property type="term" value="P:signal transduction"/>
    <property type="evidence" value="ECO:0007669"/>
    <property type="project" value="InterPro"/>
</dbReference>
<protein>
    <recommendedName>
        <fullName evidence="2">CheW-like domain-containing protein</fullName>
    </recommendedName>
</protein>
<dbReference type="InterPro" id="IPR002545">
    <property type="entry name" value="CheW-lke_dom"/>
</dbReference>
<dbReference type="GO" id="GO:0005829">
    <property type="term" value="C:cytosol"/>
    <property type="evidence" value="ECO:0007669"/>
    <property type="project" value="TreeGrafter"/>
</dbReference>
<dbReference type="Proteomes" id="UP000649604">
    <property type="component" value="Unassembled WGS sequence"/>
</dbReference>
<feature type="compositionally biased region" description="Polar residues" evidence="1">
    <location>
        <begin position="29"/>
        <end position="38"/>
    </location>
</feature>
<sequence>MAIQVPDMPRDQTSESQNNAMDQPMMTDASRSSGTPPQASDDDSIEAEALETIQVCIFELSDRLLGVKIVEVQEIMEQTEVTPVPTTPHFLCGVTNLRGNIVPIVDIRDILHLPVKPRTRESRIMILNINTLQIGIFVDAIKEIRHLEKRIIEAQPLHIGTEGRFISTIIEYHEGILALLNLDSLYETIQL</sequence>
<comment type="caution">
    <text evidence="3">The sequence shown here is derived from an EMBL/GenBank/DDBJ whole genome shotgun (WGS) entry which is preliminary data.</text>
</comment>
<evidence type="ECO:0000259" key="2">
    <source>
        <dbReference type="PROSITE" id="PS50851"/>
    </source>
</evidence>
<dbReference type="PANTHER" id="PTHR22617:SF23">
    <property type="entry name" value="CHEMOTAXIS PROTEIN CHEW"/>
    <property type="match status" value="1"/>
</dbReference>
<dbReference type="InterPro" id="IPR039315">
    <property type="entry name" value="CheW"/>
</dbReference>
<dbReference type="GO" id="GO:0006935">
    <property type="term" value="P:chemotaxis"/>
    <property type="evidence" value="ECO:0007669"/>
    <property type="project" value="InterPro"/>
</dbReference>
<feature type="region of interest" description="Disordered" evidence="1">
    <location>
        <begin position="1"/>
        <end position="44"/>
    </location>
</feature>
<dbReference type="AlphaFoldDB" id="A0A9D5JTM1"/>
<name>A0A9D5JTM1_9BACT</name>
<reference evidence="3" key="1">
    <citation type="submission" date="2019-11" db="EMBL/GenBank/DDBJ databases">
        <title>Microbial mats filling the niche in hypersaline microbial mats.</title>
        <authorList>
            <person name="Wong H.L."/>
            <person name="Macleod F.I."/>
            <person name="White R.A. III"/>
            <person name="Burns B.P."/>
        </authorList>
    </citation>
    <scope>NUCLEOTIDE SEQUENCE</scope>
    <source>
        <strain evidence="3">Rbin_158</strain>
    </source>
</reference>
<accession>A0A9D5JTM1</accession>
<dbReference type="SUPFAM" id="SSF50341">
    <property type="entry name" value="CheW-like"/>
    <property type="match status" value="1"/>
</dbReference>
<feature type="domain" description="CheW-like" evidence="2">
    <location>
        <begin position="52"/>
        <end position="191"/>
    </location>
</feature>
<dbReference type="PROSITE" id="PS50851">
    <property type="entry name" value="CHEW"/>
    <property type="match status" value="1"/>
</dbReference>
<evidence type="ECO:0000313" key="3">
    <source>
        <dbReference type="EMBL" id="MBD3323781.1"/>
    </source>
</evidence>
<organism evidence="3 4">
    <name type="scientific">candidate division KSB3 bacterium</name>
    <dbReference type="NCBI Taxonomy" id="2044937"/>
    <lineage>
        <taxon>Bacteria</taxon>
        <taxon>candidate division KSB3</taxon>
    </lineage>
</organism>
<dbReference type="EMBL" id="WJJP01000132">
    <property type="protein sequence ID" value="MBD3323781.1"/>
    <property type="molecule type" value="Genomic_DNA"/>
</dbReference>
<dbReference type="InterPro" id="IPR036061">
    <property type="entry name" value="CheW-like_dom_sf"/>
</dbReference>
<dbReference type="PANTHER" id="PTHR22617">
    <property type="entry name" value="CHEMOTAXIS SENSOR HISTIDINE KINASE-RELATED"/>
    <property type="match status" value="1"/>
</dbReference>
<dbReference type="Gene3D" id="2.40.50.180">
    <property type="entry name" value="CheA-289, Domain 4"/>
    <property type="match status" value="1"/>
</dbReference>